<proteinExistence type="predicted"/>
<name>A0ACD5V2W1_AVESA</name>
<keyword evidence="2" id="KW-1185">Reference proteome</keyword>
<evidence type="ECO:0000313" key="2">
    <source>
        <dbReference type="Proteomes" id="UP001732700"/>
    </source>
</evidence>
<dbReference type="EnsemblPlants" id="AVESA.00010b.r2.2DG0356220.1">
    <property type="protein sequence ID" value="AVESA.00010b.r2.2DG0356220.1.CDS"/>
    <property type="gene ID" value="AVESA.00010b.r2.2DG0356220"/>
</dbReference>
<protein>
    <submittedName>
        <fullName evidence="1">Uncharacterized protein</fullName>
    </submittedName>
</protein>
<dbReference type="Proteomes" id="UP001732700">
    <property type="component" value="Chromosome 2D"/>
</dbReference>
<evidence type="ECO:0000313" key="1">
    <source>
        <dbReference type="EnsemblPlants" id="AVESA.00010b.r2.2DG0356220.1.CDS"/>
    </source>
</evidence>
<sequence>MAITESDLELMISDETVEPRALPLSLLEKITHGFSDNLITGKGGFAVVYKGILGNGAIVAVKRLSSTYIHDKTFQEEVGCLMKLKHKNIVRFLGYCADTKGSMEMYDGNFVIAETQQRFMCFEYLPKGSLGDYIQGAQKRVITATIAGTLGYMPPEFGVGEITEKFDLYSLDVIITEILTGKKGYHDVGKILDSWSNRSDNIIQREQILVCAEIGMECIESEPRKRPVSMKRVIDRLLETETKQTIPAAAGDPSELLVLRQYAMCFLLEPNKQVAACPLELTNNTDRHVAFRLMDKNGESCLTLPLYGIVHPGCSHTLIVTTQEHKQQSVMCNTDLTLDSATMLGRDHINKFQRQPDNFLETAKKTGYLVQEVTLKAFYIPWKLFEEGTKPKALSLSLLQEITNGFSNELEIGRGNSMVIYKGTLDDGTFVAVKRLHDACMKEKEFHQEVEYLMKVKHTNIVRFLGYCAETTGTMVDYNGELIMVDILERLLCFEYLPKGTLEYYIKDSYRDLEWSNRYKIIKGICEGLNYLHQQNILHLGLEPSNILLDEDMIPKIIDFSRSRCHFYGNMCHFYGSVWKDVSLTQACSKQDLMAYLAPCRSYLAPELIANNVITYKSDLYSLEVIIIEILNGKRSYYVDENVLESCRNITDESLWEQIQLCAKIGMECTDIDPSKRPSMNHIMDSLLQTESTHIIPAGGPSMGNVANLHTTFNTPRREMIDSSKVRDFTVSVTI</sequence>
<organism evidence="1 2">
    <name type="scientific">Avena sativa</name>
    <name type="common">Oat</name>
    <dbReference type="NCBI Taxonomy" id="4498"/>
    <lineage>
        <taxon>Eukaryota</taxon>
        <taxon>Viridiplantae</taxon>
        <taxon>Streptophyta</taxon>
        <taxon>Embryophyta</taxon>
        <taxon>Tracheophyta</taxon>
        <taxon>Spermatophyta</taxon>
        <taxon>Magnoliopsida</taxon>
        <taxon>Liliopsida</taxon>
        <taxon>Poales</taxon>
        <taxon>Poaceae</taxon>
        <taxon>BOP clade</taxon>
        <taxon>Pooideae</taxon>
        <taxon>Poodae</taxon>
        <taxon>Poeae</taxon>
        <taxon>Poeae Chloroplast Group 1 (Aveneae type)</taxon>
        <taxon>Aveninae</taxon>
        <taxon>Avena</taxon>
    </lineage>
</organism>
<accession>A0ACD5V2W1</accession>
<reference evidence="1" key="2">
    <citation type="submission" date="2025-09" db="UniProtKB">
        <authorList>
            <consortium name="EnsemblPlants"/>
        </authorList>
    </citation>
    <scope>IDENTIFICATION</scope>
</reference>
<reference evidence="1" key="1">
    <citation type="submission" date="2021-05" db="EMBL/GenBank/DDBJ databases">
        <authorList>
            <person name="Scholz U."/>
            <person name="Mascher M."/>
            <person name="Fiebig A."/>
        </authorList>
    </citation>
    <scope>NUCLEOTIDE SEQUENCE [LARGE SCALE GENOMIC DNA]</scope>
</reference>